<protein>
    <submittedName>
        <fullName evidence="3">Uncharacterized protein</fullName>
    </submittedName>
</protein>
<evidence type="ECO:0000313" key="4">
    <source>
        <dbReference type="Proteomes" id="UP000012073"/>
    </source>
</evidence>
<gene>
    <name evidence="3" type="ORF">CHC_T00004477001</name>
</gene>
<sequence length="167" mass="17791">MPLPPKTTSQKIFAMFAELALSLYLAFLVTFATGIPLSTESNYAMVRHTGSLDQLVFQCASSSQSSDLTKSESGVVFTGCSNPIRARIRESAPAPKPVDSAPAGPPPSTDDSGLVVAAPKPCSVRREVFLLDDSAHISMSREATAAEKGLQDIAHRATPGNMRFRSH</sequence>
<keyword evidence="2" id="KW-0472">Membrane</keyword>
<feature type="transmembrane region" description="Helical" evidence="2">
    <location>
        <begin position="12"/>
        <end position="37"/>
    </location>
</feature>
<evidence type="ECO:0000256" key="1">
    <source>
        <dbReference type="SAM" id="MobiDB-lite"/>
    </source>
</evidence>
<dbReference type="EMBL" id="HG001761">
    <property type="protein sequence ID" value="CDF36120.1"/>
    <property type="molecule type" value="Genomic_DNA"/>
</dbReference>
<dbReference type="KEGG" id="ccp:CHC_T00004477001"/>
<keyword evidence="2" id="KW-0812">Transmembrane</keyword>
<feature type="region of interest" description="Disordered" evidence="1">
    <location>
        <begin position="146"/>
        <end position="167"/>
    </location>
</feature>
<name>R7QFC9_CHOCR</name>
<dbReference type="Proteomes" id="UP000012073">
    <property type="component" value="Unassembled WGS sequence"/>
</dbReference>
<dbReference type="GeneID" id="17323668"/>
<accession>R7QFC9</accession>
<evidence type="ECO:0000256" key="2">
    <source>
        <dbReference type="SAM" id="Phobius"/>
    </source>
</evidence>
<keyword evidence="2" id="KW-1133">Transmembrane helix</keyword>
<keyword evidence="4" id="KW-1185">Reference proteome</keyword>
<proteinExistence type="predicted"/>
<reference evidence="4" key="1">
    <citation type="journal article" date="2013" name="Proc. Natl. Acad. Sci. U.S.A.">
        <title>Genome structure and metabolic features in the red seaweed Chondrus crispus shed light on evolution of the Archaeplastida.</title>
        <authorList>
            <person name="Collen J."/>
            <person name="Porcel B."/>
            <person name="Carre W."/>
            <person name="Ball S.G."/>
            <person name="Chaparro C."/>
            <person name="Tonon T."/>
            <person name="Barbeyron T."/>
            <person name="Michel G."/>
            <person name="Noel B."/>
            <person name="Valentin K."/>
            <person name="Elias M."/>
            <person name="Artiguenave F."/>
            <person name="Arun A."/>
            <person name="Aury J.M."/>
            <person name="Barbosa-Neto J.F."/>
            <person name="Bothwell J.H."/>
            <person name="Bouget F.Y."/>
            <person name="Brillet L."/>
            <person name="Cabello-Hurtado F."/>
            <person name="Capella-Gutierrez S."/>
            <person name="Charrier B."/>
            <person name="Cladiere L."/>
            <person name="Cock J.M."/>
            <person name="Coelho S.M."/>
            <person name="Colleoni C."/>
            <person name="Czjzek M."/>
            <person name="Da Silva C."/>
            <person name="Delage L."/>
            <person name="Denoeud F."/>
            <person name="Deschamps P."/>
            <person name="Dittami S.M."/>
            <person name="Gabaldon T."/>
            <person name="Gachon C.M."/>
            <person name="Groisillier A."/>
            <person name="Herve C."/>
            <person name="Jabbari K."/>
            <person name="Katinka M."/>
            <person name="Kloareg B."/>
            <person name="Kowalczyk N."/>
            <person name="Labadie K."/>
            <person name="Leblanc C."/>
            <person name="Lopez P.J."/>
            <person name="McLachlan D.H."/>
            <person name="Meslet-Cladiere L."/>
            <person name="Moustafa A."/>
            <person name="Nehr Z."/>
            <person name="Nyvall Collen P."/>
            <person name="Panaud O."/>
            <person name="Partensky F."/>
            <person name="Poulain J."/>
            <person name="Rensing S.A."/>
            <person name="Rousvoal S."/>
            <person name="Samson G."/>
            <person name="Symeonidi A."/>
            <person name="Weissenbach J."/>
            <person name="Zambounis A."/>
            <person name="Wincker P."/>
            <person name="Boyen C."/>
        </authorList>
    </citation>
    <scope>NUCLEOTIDE SEQUENCE [LARGE SCALE GENOMIC DNA]</scope>
    <source>
        <strain evidence="4">cv. Stackhouse</strain>
    </source>
</reference>
<organism evidence="3 4">
    <name type="scientific">Chondrus crispus</name>
    <name type="common">Carrageen Irish moss</name>
    <name type="synonym">Polymorpha crispa</name>
    <dbReference type="NCBI Taxonomy" id="2769"/>
    <lineage>
        <taxon>Eukaryota</taxon>
        <taxon>Rhodophyta</taxon>
        <taxon>Florideophyceae</taxon>
        <taxon>Rhodymeniophycidae</taxon>
        <taxon>Gigartinales</taxon>
        <taxon>Gigartinaceae</taxon>
        <taxon>Chondrus</taxon>
    </lineage>
</organism>
<feature type="region of interest" description="Disordered" evidence="1">
    <location>
        <begin position="88"/>
        <end position="116"/>
    </location>
</feature>
<dbReference type="AlphaFoldDB" id="R7QFC9"/>
<dbReference type="RefSeq" id="XP_005715939.1">
    <property type="nucleotide sequence ID" value="XM_005715882.1"/>
</dbReference>
<dbReference type="Gramene" id="CDF36120">
    <property type="protein sequence ID" value="CDF36120"/>
    <property type="gene ID" value="CHC_T00004477001"/>
</dbReference>
<evidence type="ECO:0000313" key="3">
    <source>
        <dbReference type="EMBL" id="CDF36120.1"/>
    </source>
</evidence>